<gene>
    <name evidence="8" type="primary">SUR1</name>
    <name evidence="8" type="ORF">GLX27_001314</name>
</gene>
<dbReference type="InterPro" id="IPR050329">
    <property type="entry name" value="GLI_C2H2-zinc-finger"/>
</dbReference>
<evidence type="ECO:0000256" key="1">
    <source>
        <dbReference type="ARBA" id="ARBA00022723"/>
    </source>
</evidence>
<feature type="compositionally biased region" description="Polar residues" evidence="6">
    <location>
        <begin position="76"/>
        <end position="89"/>
    </location>
</feature>
<dbReference type="PANTHER" id="PTHR19818">
    <property type="entry name" value="ZINC FINGER PROTEIN ZIC AND GLI"/>
    <property type="match status" value="1"/>
</dbReference>
<dbReference type="PROSITE" id="PS50157">
    <property type="entry name" value="ZINC_FINGER_C2H2_2"/>
    <property type="match status" value="6"/>
</dbReference>
<dbReference type="Pfam" id="PF21816">
    <property type="entry name" value="Zap1_zf1"/>
    <property type="match status" value="1"/>
</dbReference>
<keyword evidence="1" id="KW-0479">Metal-binding</keyword>
<proteinExistence type="predicted"/>
<dbReference type="SUPFAM" id="SSF57667">
    <property type="entry name" value="beta-beta-alpha zinc fingers"/>
    <property type="match status" value="4"/>
</dbReference>
<dbReference type="GO" id="GO:0008270">
    <property type="term" value="F:zinc ion binding"/>
    <property type="evidence" value="ECO:0007669"/>
    <property type="project" value="UniProtKB-KW"/>
</dbReference>
<dbReference type="Pfam" id="PF00096">
    <property type="entry name" value="zf-C2H2"/>
    <property type="match status" value="4"/>
</dbReference>
<evidence type="ECO:0000259" key="7">
    <source>
        <dbReference type="PROSITE" id="PS50157"/>
    </source>
</evidence>
<evidence type="ECO:0000256" key="3">
    <source>
        <dbReference type="ARBA" id="ARBA00022771"/>
    </source>
</evidence>
<feature type="domain" description="C2H2-type" evidence="7">
    <location>
        <begin position="194"/>
        <end position="221"/>
    </location>
</feature>
<evidence type="ECO:0000256" key="2">
    <source>
        <dbReference type="ARBA" id="ARBA00022737"/>
    </source>
</evidence>
<evidence type="ECO:0000313" key="8">
    <source>
        <dbReference type="EMBL" id="WFD46677.1"/>
    </source>
</evidence>
<dbReference type="InterPro" id="IPR048420">
    <property type="entry name" value="Zap1-like_Znf1"/>
</dbReference>
<dbReference type="EMBL" id="CP046234">
    <property type="protein sequence ID" value="WFD46677.1"/>
    <property type="molecule type" value="Genomic_DNA"/>
</dbReference>
<name>A0ABY8EM89_MALFU</name>
<feature type="region of interest" description="Disordered" evidence="6">
    <location>
        <begin position="68"/>
        <end position="89"/>
    </location>
</feature>
<evidence type="ECO:0000256" key="4">
    <source>
        <dbReference type="ARBA" id="ARBA00022833"/>
    </source>
</evidence>
<sequence>MQTAWHEPPSRVPDIFSCQWAECDVQASTIEALAAHVRKTHAEQAQKWPAVLLAGSFPHLSSTTWEWPLPHEGDSNPHTPTAPKQESSSAAWSPLTELACSADMAPLLQLDTACLCPPPAPGKKPHACGWEHCNQSFSTHAELTEHIARDHIGSGKNEYECRWVGCKRAEEGRAFSQRQKVLRHMQTHTGDRPYVCRVCEKRFSEPATLTQHMRIHTQERPYKCDFPGCNKSFSVAGSLTIHKRTHTGDRPFVCPVQGCGKQFAESSNLNKHMRIHRGDRPFQCPECGRDFARLDQLGRHRKIHDAKRATSVRTQTETPRAPVPVVDE</sequence>
<evidence type="ECO:0000313" key="9">
    <source>
        <dbReference type="Proteomes" id="UP000818624"/>
    </source>
</evidence>
<keyword evidence="9" id="KW-1185">Reference proteome</keyword>
<feature type="domain" description="C2H2-type" evidence="7">
    <location>
        <begin position="159"/>
        <end position="193"/>
    </location>
</feature>
<organism evidence="8 9">
    <name type="scientific">Malassezia furfur</name>
    <name type="common">Pityriasis versicolor infection agent</name>
    <name type="synonym">Pityrosporum furfur</name>
    <dbReference type="NCBI Taxonomy" id="55194"/>
    <lineage>
        <taxon>Eukaryota</taxon>
        <taxon>Fungi</taxon>
        <taxon>Dikarya</taxon>
        <taxon>Basidiomycota</taxon>
        <taxon>Ustilaginomycotina</taxon>
        <taxon>Malasseziomycetes</taxon>
        <taxon>Malasseziales</taxon>
        <taxon>Malasseziaceae</taxon>
        <taxon>Malassezia</taxon>
    </lineage>
</organism>
<keyword evidence="4" id="KW-0862">Zinc</keyword>
<dbReference type="Gene3D" id="3.30.160.60">
    <property type="entry name" value="Classic Zinc Finger"/>
    <property type="match status" value="7"/>
</dbReference>
<evidence type="ECO:0000256" key="6">
    <source>
        <dbReference type="SAM" id="MobiDB-lite"/>
    </source>
</evidence>
<dbReference type="Proteomes" id="UP000818624">
    <property type="component" value="Chromosome 1"/>
</dbReference>
<accession>A0ABY8EM89</accession>
<protein>
    <submittedName>
        <fullName evidence="8">Zinc-finger protein</fullName>
    </submittedName>
</protein>
<keyword evidence="2" id="KW-0677">Repeat</keyword>
<dbReference type="InterPro" id="IPR013087">
    <property type="entry name" value="Znf_C2H2_type"/>
</dbReference>
<feature type="domain" description="C2H2-type" evidence="7">
    <location>
        <begin position="252"/>
        <end position="281"/>
    </location>
</feature>
<evidence type="ECO:0000256" key="5">
    <source>
        <dbReference type="PROSITE-ProRule" id="PRU00042"/>
    </source>
</evidence>
<dbReference type="SMART" id="SM00355">
    <property type="entry name" value="ZnF_C2H2"/>
    <property type="match status" value="7"/>
</dbReference>
<feature type="region of interest" description="Disordered" evidence="6">
    <location>
        <begin position="302"/>
        <end position="328"/>
    </location>
</feature>
<keyword evidence="3 5" id="KW-0863">Zinc-finger</keyword>
<dbReference type="PROSITE" id="PS00028">
    <property type="entry name" value="ZINC_FINGER_C2H2_1"/>
    <property type="match status" value="5"/>
</dbReference>
<feature type="domain" description="C2H2-type" evidence="7">
    <location>
        <begin position="126"/>
        <end position="156"/>
    </location>
</feature>
<reference evidence="8 9" key="1">
    <citation type="journal article" date="2020" name="Elife">
        <title>Loss of centromere function drives karyotype evolution in closely related Malassezia species.</title>
        <authorList>
            <person name="Sankaranarayanan S.R."/>
            <person name="Ianiri G."/>
            <person name="Coelho M.A."/>
            <person name="Reza M.H."/>
            <person name="Thimmappa B.C."/>
            <person name="Ganguly P."/>
            <person name="Vadnala R.N."/>
            <person name="Sun S."/>
            <person name="Siddharthan R."/>
            <person name="Tellgren-Roth C."/>
            <person name="Dawson T.L."/>
            <person name="Heitman J."/>
            <person name="Sanyal K."/>
        </authorList>
    </citation>
    <scope>NUCLEOTIDE SEQUENCE [LARGE SCALE GENOMIC DNA]</scope>
    <source>
        <strain evidence="8">CBS14141</strain>
    </source>
</reference>
<dbReference type="PANTHER" id="PTHR19818:SF139">
    <property type="entry name" value="PAIR-RULE PROTEIN ODD-PAIRED"/>
    <property type="match status" value="1"/>
</dbReference>
<feature type="domain" description="C2H2-type" evidence="7">
    <location>
        <begin position="282"/>
        <end position="309"/>
    </location>
</feature>
<dbReference type="InterPro" id="IPR036236">
    <property type="entry name" value="Znf_C2H2_sf"/>
</dbReference>
<feature type="domain" description="C2H2-type" evidence="7">
    <location>
        <begin position="222"/>
        <end position="251"/>
    </location>
</feature>